<proteinExistence type="predicted"/>
<comment type="caution">
    <text evidence="2">The sequence shown here is derived from an EMBL/GenBank/DDBJ whole genome shotgun (WGS) entry which is preliminary data.</text>
</comment>
<gene>
    <name evidence="2" type="ORF">H9932_06355</name>
</gene>
<evidence type="ECO:0000256" key="1">
    <source>
        <dbReference type="SAM" id="Phobius"/>
    </source>
</evidence>
<sequence length="190" mass="19662">MIPGEIVENGIVDHTALSHDPRGGDVRGSSALGPLSPGVPQHPVTVAAPQPTGPFAAPMPMPPLPEKSVGVAFVLTFFFGPLGMLYSTVTGALILLGITLVVSLLTGLAIALITLATFGFGSFLALLAPLVGLPIWVTSMIWGCLAASGHNERVRAQHAQHAHAYAQYGAAFAQQNAQRPAAPGYGAPRW</sequence>
<feature type="transmembrane region" description="Helical" evidence="1">
    <location>
        <begin position="68"/>
        <end position="86"/>
    </location>
</feature>
<feature type="transmembrane region" description="Helical" evidence="1">
    <location>
        <begin position="93"/>
        <end position="117"/>
    </location>
</feature>
<dbReference type="AlphaFoldDB" id="A0A9D2PY23"/>
<dbReference type="Proteomes" id="UP000823854">
    <property type="component" value="Unassembled WGS sequence"/>
</dbReference>
<organism evidence="2 3">
    <name type="scientific">Candidatus Brachybacterium intestinipullorum</name>
    <dbReference type="NCBI Taxonomy" id="2838512"/>
    <lineage>
        <taxon>Bacteria</taxon>
        <taxon>Bacillati</taxon>
        <taxon>Actinomycetota</taxon>
        <taxon>Actinomycetes</taxon>
        <taxon>Micrococcales</taxon>
        <taxon>Dermabacteraceae</taxon>
        <taxon>Brachybacterium</taxon>
    </lineage>
</organism>
<dbReference type="EMBL" id="DWWC01000118">
    <property type="protein sequence ID" value="HJC69284.1"/>
    <property type="molecule type" value="Genomic_DNA"/>
</dbReference>
<evidence type="ECO:0000313" key="3">
    <source>
        <dbReference type="Proteomes" id="UP000823854"/>
    </source>
</evidence>
<keyword evidence="1" id="KW-0812">Transmembrane</keyword>
<protein>
    <submittedName>
        <fullName evidence="2">Uncharacterized protein</fullName>
    </submittedName>
</protein>
<evidence type="ECO:0000313" key="2">
    <source>
        <dbReference type="EMBL" id="HJC69284.1"/>
    </source>
</evidence>
<name>A0A9D2PY23_9MICO</name>
<accession>A0A9D2PY23</accession>
<keyword evidence="1" id="KW-1133">Transmembrane helix</keyword>
<keyword evidence="1" id="KW-0472">Membrane</keyword>
<feature type="transmembrane region" description="Helical" evidence="1">
    <location>
        <begin position="123"/>
        <end position="145"/>
    </location>
</feature>
<reference evidence="2" key="2">
    <citation type="submission" date="2021-04" db="EMBL/GenBank/DDBJ databases">
        <authorList>
            <person name="Gilroy R."/>
        </authorList>
    </citation>
    <scope>NUCLEOTIDE SEQUENCE</scope>
    <source>
        <strain evidence="2">CHK130-7132</strain>
    </source>
</reference>
<reference evidence="2" key="1">
    <citation type="journal article" date="2021" name="PeerJ">
        <title>Extensive microbial diversity within the chicken gut microbiome revealed by metagenomics and culture.</title>
        <authorList>
            <person name="Gilroy R."/>
            <person name="Ravi A."/>
            <person name="Getino M."/>
            <person name="Pursley I."/>
            <person name="Horton D.L."/>
            <person name="Alikhan N.F."/>
            <person name="Baker D."/>
            <person name="Gharbi K."/>
            <person name="Hall N."/>
            <person name="Watson M."/>
            <person name="Adriaenssens E.M."/>
            <person name="Foster-Nyarko E."/>
            <person name="Jarju S."/>
            <person name="Secka A."/>
            <person name="Antonio M."/>
            <person name="Oren A."/>
            <person name="Chaudhuri R.R."/>
            <person name="La Ragione R."/>
            <person name="Hildebrand F."/>
            <person name="Pallen M.J."/>
        </authorList>
    </citation>
    <scope>NUCLEOTIDE SEQUENCE</scope>
    <source>
        <strain evidence="2">CHK130-7132</strain>
    </source>
</reference>